<reference evidence="8" key="1">
    <citation type="submission" date="2025-08" db="UniProtKB">
        <authorList>
            <consortium name="RefSeq"/>
        </authorList>
    </citation>
    <scope>IDENTIFICATION</scope>
</reference>
<evidence type="ECO:0000256" key="2">
    <source>
        <dbReference type="ARBA" id="ARBA00009995"/>
    </source>
</evidence>
<dbReference type="AlphaFoldDB" id="A0AAJ6V772"/>
<dbReference type="EC" id="2.4.1.115" evidence="3"/>
<dbReference type="RefSeq" id="XP_011043117.1">
    <property type="nucleotide sequence ID" value="XM_011044815.1"/>
</dbReference>
<name>A0AAJ6V772_POPEU</name>
<comment type="similarity">
    <text evidence="2">Belongs to the UDP-glycosyltransferase family.</text>
</comment>
<organism evidence="7 8">
    <name type="scientific">Populus euphratica</name>
    <name type="common">Euphrates poplar</name>
    <dbReference type="NCBI Taxonomy" id="75702"/>
    <lineage>
        <taxon>Eukaryota</taxon>
        <taxon>Viridiplantae</taxon>
        <taxon>Streptophyta</taxon>
        <taxon>Embryophyta</taxon>
        <taxon>Tracheophyta</taxon>
        <taxon>Spermatophyta</taxon>
        <taxon>Magnoliopsida</taxon>
        <taxon>eudicotyledons</taxon>
        <taxon>Gunneridae</taxon>
        <taxon>Pentapetalae</taxon>
        <taxon>rosids</taxon>
        <taxon>fabids</taxon>
        <taxon>Malpighiales</taxon>
        <taxon>Salicaceae</taxon>
        <taxon>Saliceae</taxon>
        <taxon>Populus</taxon>
    </lineage>
</organism>
<feature type="signal peptide" evidence="6">
    <location>
        <begin position="1"/>
        <end position="17"/>
    </location>
</feature>
<evidence type="ECO:0000256" key="6">
    <source>
        <dbReference type="SAM" id="SignalP"/>
    </source>
</evidence>
<dbReference type="PANTHER" id="PTHR48049:SF75">
    <property type="entry name" value="UDP-RHAMNOSE:RHAMNOSYLTRANSFERASE 1"/>
    <property type="match status" value="1"/>
</dbReference>
<keyword evidence="6" id="KW-0732">Signal</keyword>
<dbReference type="InterPro" id="IPR050481">
    <property type="entry name" value="UDP-glycosyltransf_plant"/>
</dbReference>
<dbReference type="Pfam" id="PF00201">
    <property type="entry name" value="UDPGT"/>
    <property type="match status" value="1"/>
</dbReference>
<proteinExistence type="inferred from homology"/>
<evidence type="ECO:0000256" key="1">
    <source>
        <dbReference type="ARBA" id="ARBA00004935"/>
    </source>
</evidence>
<gene>
    <name evidence="8" type="primary">LOC105138661</name>
</gene>
<evidence type="ECO:0000256" key="4">
    <source>
        <dbReference type="ARBA" id="ARBA00022679"/>
    </source>
</evidence>
<dbReference type="SUPFAM" id="SSF53756">
    <property type="entry name" value="UDP-Glycosyltransferase/glycogen phosphorylase"/>
    <property type="match status" value="1"/>
</dbReference>
<comment type="catalytic activity">
    <reaction evidence="5">
        <text>an anthocyanidin + UDP-alpha-D-glucose + H(+) = an anthocyanidin 3-O-beta-D-glucoside + UDP</text>
        <dbReference type="Rhea" id="RHEA:20093"/>
        <dbReference type="ChEBI" id="CHEBI:15378"/>
        <dbReference type="ChEBI" id="CHEBI:16307"/>
        <dbReference type="ChEBI" id="CHEBI:58223"/>
        <dbReference type="ChEBI" id="CHEBI:58885"/>
        <dbReference type="ChEBI" id="CHEBI:143576"/>
        <dbReference type="EC" id="2.4.1.115"/>
    </reaction>
</comment>
<dbReference type="PANTHER" id="PTHR48049">
    <property type="entry name" value="GLYCOSYLTRANSFERASE"/>
    <property type="match status" value="1"/>
</dbReference>
<dbReference type="FunFam" id="3.40.50.2000:FF:000056">
    <property type="entry name" value="Glycosyltransferase"/>
    <property type="match status" value="1"/>
</dbReference>
<evidence type="ECO:0000313" key="8">
    <source>
        <dbReference type="RefSeq" id="XP_011043117.1"/>
    </source>
</evidence>
<accession>A0AAJ6V772</accession>
<dbReference type="InterPro" id="IPR002213">
    <property type="entry name" value="UDP_glucos_trans"/>
</dbReference>
<protein>
    <recommendedName>
        <fullName evidence="3">anthocyanidin 3-O-glucosyltransferase</fullName>
        <ecNumber evidence="3">2.4.1.115</ecNumber>
    </recommendedName>
</protein>
<feature type="chain" id="PRO_5042560539" description="anthocyanidin 3-O-glucosyltransferase" evidence="6">
    <location>
        <begin position="18"/>
        <end position="196"/>
    </location>
</feature>
<evidence type="ECO:0000256" key="3">
    <source>
        <dbReference type="ARBA" id="ARBA00012585"/>
    </source>
</evidence>
<dbReference type="Gene3D" id="3.40.50.2000">
    <property type="entry name" value="Glycogen Phosphorylase B"/>
    <property type="match status" value="3"/>
</dbReference>
<dbReference type="GeneID" id="105138661"/>
<sequence>MASKQFHVMMLPWLAFGHMIPSLEFSKKLASKVRSCGKFEGAYVALLEELYQKPVFPVGLLPRNTAEEKNNYPDLPNWPGAFKWLDKQARKSVVFVGFGTEYKMPVQQVHELAHGIELSKLSFIWILRNPEGLDISELLPTGFLDRTSDRGIVCLGWAPQSEILAHPAIGGCVLHSGWGSIIESLSDRHFRYSCLW</sequence>
<keyword evidence="4" id="KW-0808">Transferase</keyword>
<dbReference type="GO" id="GO:0047213">
    <property type="term" value="F:anthocyanidin 3-O-glucosyltransferase activity"/>
    <property type="evidence" value="ECO:0007669"/>
    <property type="project" value="UniProtKB-EC"/>
</dbReference>
<keyword evidence="7" id="KW-1185">Reference proteome</keyword>
<dbReference type="Proteomes" id="UP000694918">
    <property type="component" value="Unplaced"/>
</dbReference>
<comment type="pathway">
    <text evidence="1">Pigment biosynthesis; anthocyanin biosynthesis.</text>
</comment>
<evidence type="ECO:0000256" key="5">
    <source>
        <dbReference type="ARBA" id="ARBA00047606"/>
    </source>
</evidence>
<evidence type="ECO:0000313" key="7">
    <source>
        <dbReference type="Proteomes" id="UP000694918"/>
    </source>
</evidence>
<dbReference type="KEGG" id="peu:105138661"/>